<dbReference type="PANTHER" id="PTHR46438">
    <property type="entry name" value="ALPHA/BETA-HYDROLASES SUPERFAMILY PROTEIN"/>
    <property type="match status" value="1"/>
</dbReference>
<dbReference type="EMBL" id="BRXW01000510">
    <property type="protein sequence ID" value="GMH61684.1"/>
    <property type="molecule type" value="Genomic_DNA"/>
</dbReference>
<dbReference type="InterPro" id="IPR029058">
    <property type="entry name" value="AB_hydrolase_fold"/>
</dbReference>
<dbReference type="Proteomes" id="UP001165122">
    <property type="component" value="Unassembled WGS sequence"/>
</dbReference>
<dbReference type="PRINTS" id="PR00412">
    <property type="entry name" value="EPOXHYDRLASE"/>
</dbReference>
<keyword evidence="4" id="KW-1185">Reference proteome</keyword>
<feature type="signal peptide" evidence="1">
    <location>
        <begin position="1"/>
        <end position="19"/>
    </location>
</feature>
<evidence type="ECO:0000313" key="4">
    <source>
        <dbReference type="Proteomes" id="UP001165122"/>
    </source>
</evidence>
<gene>
    <name evidence="3" type="ORF">TrLO_g9933</name>
</gene>
<dbReference type="AlphaFoldDB" id="A0A9W7DYX4"/>
<dbReference type="GO" id="GO:0047746">
    <property type="term" value="F:chlorophyllase activity"/>
    <property type="evidence" value="ECO:0007669"/>
    <property type="project" value="TreeGrafter"/>
</dbReference>
<dbReference type="GO" id="GO:0015994">
    <property type="term" value="P:chlorophyll metabolic process"/>
    <property type="evidence" value="ECO:0007669"/>
    <property type="project" value="TreeGrafter"/>
</dbReference>
<dbReference type="InterPro" id="IPR000073">
    <property type="entry name" value="AB_hydrolase_1"/>
</dbReference>
<proteinExistence type="predicted"/>
<keyword evidence="1" id="KW-0732">Signal</keyword>
<name>A0A9W7DYX4_9STRA</name>
<evidence type="ECO:0000256" key="1">
    <source>
        <dbReference type="SAM" id="SignalP"/>
    </source>
</evidence>
<sequence length="390" mass="42956">MSLLPTLLLAALFVGVTHAYGFTGHKAHHPLGIWCNELRGSRQEDRNVLASSGIQRRSAALSSTQSSTLAALETKPKLSRDYSSFTFRNKYKVNYAVSAPNSSKPPILLIHGFGGSINHFRFNEPVLTQEGYNVVRVDLLGFGGSDKPAPGGDLEYSMELFESVALKVILHVESEGEVDRSKKWIIGGNSIGGLTSLMVARTLKDRCRGVVLFNASGGMTSFRYEELPFAARPILWLLQNVILKQFGNGFWNNFKQPENVEQILKTQVYKNNNTNVDQELLDIILDPSYDEGAREVFLAVFGGSPGPTPEDVLKDLGNDVKILALWGTGDLWTPLEKGLHPGSKFGEMIDTEKGVEYKLVRLEGAGHCPMDEVPDACHEALLPWLEGLPE</sequence>
<organism evidence="3 4">
    <name type="scientific">Triparma laevis f. longispina</name>
    <dbReference type="NCBI Taxonomy" id="1714387"/>
    <lineage>
        <taxon>Eukaryota</taxon>
        <taxon>Sar</taxon>
        <taxon>Stramenopiles</taxon>
        <taxon>Ochrophyta</taxon>
        <taxon>Bolidophyceae</taxon>
        <taxon>Parmales</taxon>
        <taxon>Triparmaceae</taxon>
        <taxon>Triparma</taxon>
    </lineage>
</organism>
<protein>
    <recommendedName>
        <fullName evidence="2">AB hydrolase-1 domain-containing protein</fullName>
    </recommendedName>
</protein>
<dbReference type="OrthoDB" id="408373at2759"/>
<feature type="domain" description="AB hydrolase-1" evidence="2">
    <location>
        <begin position="107"/>
        <end position="379"/>
    </location>
</feature>
<dbReference type="Gene3D" id="3.40.50.1820">
    <property type="entry name" value="alpha/beta hydrolase"/>
    <property type="match status" value="1"/>
</dbReference>
<dbReference type="GO" id="GO:0009507">
    <property type="term" value="C:chloroplast"/>
    <property type="evidence" value="ECO:0007669"/>
    <property type="project" value="TreeGrafter"/>
</dbReference>
<evidence type="ECO:0000313" key="3">
    <source>
        <dbReference type="EMBL" id="GMH61684.1"/>
    </source>
</evidence>
<feature type="chain" id="PRO_5040781163" description="AB hydrolase-1 domain-containing protein" evidence="1">
    <location>
        <begin position="20"/>
        <end position="390"/>
    </location>
</feature>
<dbReference type="InterPro" id="IPR000639">
    <property type="entry name" value="Epox_hydrolase-like"/>
</dbReference>
<dbReference type="SUPFAM" id="SSF53474">
    <property type="entry name" value="alpha/beta-Hydrolases"/>
    <property type="match status" value="1"/>
</dbReference>
<dbReference type="Pfam" id="PF12697">
    <property type="entry name" value="Abhydrolase_6"/>
    <property type="match status" value="1"/>
</dbReference>
<evidence type="ECO:0000259" key="2">
    <source>
        <dbReference type="Pfam" id="PF12697"/>
    </source>
</evidence>
<accession>A0A9W7DYX4</accession>
<dbReference type="PANTHER" id="PTHR46438:SF7">
    <property type="entry name" value="ALPHA_BETA-HYDROLASES SUPERFAMILY PROTEIN"/>
    <property type="match status" value="1"/>
</dbReference>
<reference evidence="4" key="1">
    <citation type="journal article" date="2023" name="Commun. Biol.">
        <title>Genome analysis of Parmales, the sister group of diatoms, reveals the evolutionary specialization of diatoms from phago-mixotrophs to photoautotrophs.</title>
        <authorList>
            <person name="Ban H."/>
            <person name="Sato S."/>
            <person name="Yoshikawa S."/>
            <person name="Yamada K."/>
            <person name="Nakamura Y."/>
            <person name="Ichinomiya M."/>
            <person name="Sato N."/>
            <person name="Blanc-Mathieu R."/>
            <person name="Endo H."/>
            <person name="Kuwata A."/>
            <person name="Ogata H."/>
        </authorList>
    </citation>
    <scope>NUCLEOTIDE SEQUENCE [LARGE SCALE GENOMIC DNA]</scope>
    <source>
        <strain evidence="4">NIES 3700</strain>
    </source>
</reference>
<comment type="caution">
    <text evidence="3">The sequence shown here is derived from an EMBL/GenBank/DDBJ whole genome shotgun (WGS) entry which is preliminary data.</text>
</comment>